<name>A0A9W6VLZ4_9PSEU</name>
<feature type="transmembrane region" description="Helical" evidence="7">
    <location>
        <begin position="140"/>
        <end position="160"/>
    </location>
</feature>
<dbReference type="Gene3D" id="1.20.1720.10">
    <property type="entry name" value="Multidrug resistance protein D"/>
    <property type="match status" value="1"/>
</dbReference>
<dbReference type="Gene3D" id="1.20.1250.20">
    <property type="entry name" value="MFS general substrate transporter like domains"/>
    <property type="match status" value="1"/>
</dbReference>
<evidence type="ECO:0000256" key="5">
    <source>
        <dbReference type="ARBA" id="ARBA00023136"/>
    </source>
</evidence>
<keyword evidence="3 7" id="KW-0812">Transmembrane</keyword>
<dbReference type="PROSITE" id="PS50850">
    <property type="entry name" value="MFS"/>
    <property type="match status" value="1"/>
</dbReference>
<evidence type="ECO:0000256" key="2">
    <source>
        <dbReference type="ARBA" id="ARBA00022448"/>
    </source>
</evidence>
<keyword evidence="2" id="KW-0813">Transport</keyword>
<dbReference type="Proteomes" id="UP001165136">
    <property type="component" value="Unassembled WGS sequence"/>
</dbReference>
<evidence type="ECO:0000256" key="1">
    <source>
        <dbReference type="ARBA" id="ARBA00004651"/>
    </source>
</evidence>
<feature type="transmembrane region" description="Helical" evidence="7">
    <location>
        <begin position="340"/>
        <end position="358"/>
    </location>
</feature>
<dbReference type="InterPro" id="IPR036259">
    <property type="entry name" value="MFS_trans_sf"/>
</dbReference>
<dbReference type="EMBL" id="BSTI01000029">
    <property type="protein sequence ID" value="GLY71016.1"/>
    <property type="molecule type" value="Genomic_DNA"/>
</dbReference>
<evidence type="ECO:0000313" key="10">
    <source>
        <dbReference type="Proteomes" id="UP001165136"/>
    </source>
</evidence>
<feature type="transmembrane region" description="Helical" evidence="7">
    <location>
        <begin position="53"/>
        <end position="72"/>
    </location>
</feature>
<evidence type="ECO:0000256" key="6">
    <source>
        <dbReference type="SAM" id="MobiDB-lite"/>
    </source>
</evidence>
<dbReference type="SUPFAM" id="SSF103473">
    <property type="entry name" value="MFS general substrate transporter"/>
    <property type="match status" value="1"/>
</dbReference>
<reference evidence="9" key="1">
    <citation type="submission" date="2023-03" db="EMBL/GenBank/DDBJ databases">
        <title>Amycolatopsis taiwanensis NBRC 103393.</title>
        <authorList>
            <person name="Ichikawa N."/>
            <person name="Sato H."/>
            <person name="Tonouchi N."/>
        </authorList>
    </citation>
    <scope>NUCLEOTIDE SEQUENCE</scope>
    <source>
        <strain evidence="9">NBRC 103393</strain>
    </source>
</reference>
<dbReference type="GO" id="GO:0005886">
    <property type="term" value="C:plasma membrane"/>
    <property type="evidence" value="ECO:0007669"/>
    <property type="project" value="UniProtKB-SubCell"/>
</dbReference>
<dbReference type="PANTHER" id="PTHR42718:SF9">
    <property type="entry name" value="MAJOR FACILITATOR SUPERFAMILY MULTIDRUG TRANSPORTER MFSC"/>
    <property type="match status" value="1"/>
</dbReference>
<dbReference type="RefSeq" id="WP_285490542.1">
    <property type="nucleotide sequence ID" value="NZ_BSTI01000029.1"/>
</dbReference>
<keyword evidence="4 7" id="KW-1133">Transmembrane helix</keyword>
<evidence type="ECO:0000256" key="3">
    <source>
        <dbReference type="ARBA" id="ARBA00022692"/>
    </source>
</evidence>
<feature type="transmembrane region" description="Helical" evidence="7">
    <location>
        <begin position="203"/>
        <end position="221"/>
    </location>
</feature>
<keyword evidence="10" id="KW-1185">Reference proteome</keyword>
<feature type="transmembrane region" description="Helical" evidence="7">
    <location>
        <begin position="309"/>
        <end position="328"/>
    </location>
</feature>
<feature type="transmembrane region" description="Helical" evidence="7">
    <location>
        <begin position="444"/>
        <end position="462"/>
    </location>
</feature>
<keyword evidence="5 7" id="KW-0472">Membrane</keyword>
<dbReference type="PANTHER" id="PTHR42718">
    <property type="entry name" value="MAJOR FACILITATOR SUPERFAMILY MULTIDRUG TRANSPORTER MFSC"/>
    <property type="match status" value="1"/>
</dbReference>
<evidence type="ECO:0000256" key="4">
    <source>
        <dbReference type="ARBA" id="ARBA00022989"/>
    </source>
</evidence>
<sequence length="491" mass="51623">MRRLANRPAAERPTWYYVLIVVAIALVTENANFEFTLVSVGLPDIAAEFQTKQVALTMTVVFVASLVFLPVAGKLADVHGKKKVLIGAAILFAIGSVICALAPFFWLFLLGRVMQSAFVIAYVTGYGLIRDLFPPRLVPLGVGALGVGTGVSAFAGPLLGGYLVENYGFRSAFWFVFGYDVIVTTLVLLVVPETRVRAKHRIDVLGGVLLGLAMAILVLGVVQRQTLAYAIPLCVVLLALFVLLERRRAEPLVDVGLVRQPKVWLTLLAAGAGIFVSTANSSVLAPQLLRTPRVPGVAEHGLGLSALDYGVYYGLWFGLVGAVAGYVAGWVSRRFAPRTTLLIAIIGSMAGVIFILAGQPSNHVMIGLIAAFMGVGLGFFYAGANNLIIEAVPANAQGVTTSLLYTALGVMNSVCTAVAGAIMAAYSVPVGSGKTITSDTGYQVAYLVLLGVSVLALALTLAMRHGRRPASGGAAPDRAAPTTDKHQPATS</sequence>
<feature type="region of interest" description="Disordered" evidence="6">
    <location>
        <begin position="467"/>
        <end position="491"/>
    </location>
</feature>
<feature type="transmembrane region" description="Helical" evidence="7">
    <location>
        <begin position="227"/>
        <end position="244"/>
    </location>
</feature>
<comment type="caution">
    <text evidence="9">The sequence shown here is derived from an EMBL/GenBank/DDBJ whole genome shotgun (WGS) entry which is preliminary data.</text>
</comment>
<dbReference type="AlphaFoldDB" id="A0A9W6VLZ4"/>
<dbReference type="InterPro" id="IPR020846">
    <property type="entry name" value="MFS_dom"/>
</dbReference>
<feature type="transmembrane region" description="Helical" evidence="7">
    <location>
        <begin position="403"/>
        <end position="424"/>
    </location>
</feature>
<feature type="transmembrane region" description="Helical" evidence="7">
    <location>
        <begin position="364"/>
        <end position="382"/>
    </location>
</feature>
<feature type="transmembrane region" description="Helical" evidence="7">
    <location>
        <begin position="172"/>
        <end position="191"/>
    </location>
</feature>
<feature type="transmembrane region" description="Helical" evidence="7">
    <location>
        <begin position="264"/>
        <end position="289"/>
    </location>
</feature>
<organism evidence="9 10">
    <name type="scientific">Amycolatopsis taiwanensis</name>
    <dbReference type="NCBI Taxonomy" id="342230"/>
    <lineage>
        <taxon>Bacteria</taxon>
        <taxon>Bacillati</taxon>
        <taxon>Actinomycetota</taxon>
        <taxon>Actinomycetes</taxon>
        <taxon>Pseudonocardiales</taxon>
        <taxon>Pseudonocardiaceae</taxon>
        <taxon>Amycolatopsis</taxon>
    </lineage>
</organism>
<protein>
    <submittedName>
        <fullName evidence="9">MFS transporter</fullName>
    </submittedName>
</protein>
<feature type="domain" description="Major facilitator superfamily (MFS) profile" evidence="8">
    <location>
        <begin position="20"/>
        <end position="468"/>
    </location>
</feature>
<feature type="transmembrane region" description="Helical" evidence="7">
    <location>
        <begin position="15"/>
        <end position="33"/>
    </location>
</feature>
<accession>A0A9W6VLZ4</accession>
<feature type="transmembrane region" description="Helical" evidence="7">
    <location>
        <begin position="84"/>
        <end position="107"/>
    </location>
</feature>
<feature type="transmembrane region" description="Helical" evidence="7">
    <location>
        <begin position="113"/>
        <end position="133"/>
    </location>
</feature>
<evidence type="ECO:0000313" key="9">
    <source>
        <dbReference type="EMBL" id="GLY71016.1"/>
    </source>
</evidence>
<comment type="subcellular location">
    <subcellularLocation>
        <location evidence="1">Cell membrane</location>
        <topology evidence="1">Multi-pass membrane protein</topology>
    </subcellularLocation>
</comment>
<dbReference type="GO" id="GO:0022857">
    <property type="term" value="F:transmembrane transporter activity"/>
    <property type="evidence" value="ECO:0007669"/>
    <property type="project" value="InterPro"/>
</dbReference>
<dbReference type="InterPro" id="IPR011701">
    <property type="entry name" value="MFS"/>
</dbReference>
<proteinExistence type="predicted"/>
<evidence type="ECO:0000259" key="8">
    <source>
        <dbReference type="PROSITE" id="PS50850"/>
    </source>
</evidence>
<gene>
    <name evidence="9" type="ORF">Atai01_76350</name>
</gene>
<dbReference type="Pfam" id="PF07690">
    <property type="entry name" value="MFS_1"/>
    <property type="match status" value="1"/>
</dbReference>
<evidence type="ECO:0000256" key="7">
    <source>
        <dbReference type="SAM" id="Phobius"/>
    </source>
</evidence>